<dbReference type="HOGENOM" id="CLU_365017_0_0_1"/>
<evidence type="ECO:0000259" key="3">
    <source>
        <dbReference type="PROSITE" id="PS50102"/>
    </source>
</evidence>
<reference evidence="4" key="1">
    <citation type="journal article" date="2011" name="PLoS Biol.">
        <title>Gene gain and loss during evolution of obligate parasitism in the white rust pathogen of Arabidopsis thaliana.</title>
        <authorList>
            <person name="Kemen E."/>
            <person name="Gardiner A."/>
            <person name="Schultz-Larsen T."/>
            <person name="Kemen A.C."/>
            <person name="Balmuth A.L."/>
            <person name="Robert-Seilaniantz A."/>
            <person name="Bailey K."/>
            <person name="Holub E."/>
            <person name="Studholme D.J."/>
            <person name="Maclean D."/>
            <person name="Jones J.D."/>
        </authorList>
    </citation>
    <scope>NUCLEOTIDE SEQUENCE</scope>
</reference>
<feature type="compositionally biased region" description="Basic and acidic residues" evidence="2">
    <location>
        <begin position="726"/>
        <end position="744"/>
    </location>
</feature>
<feature type="domain" description="RRM" evidence="3">
    <location>
        <begin position="217"/>
        <end position="308"/>
    </location>
</feature>
<dbReference type="AlphaFoldDB" id="F0W970"/>
<evidence type="ECO:0000256" key="1">
    <source>
        <dbReference type="PROSITE-ProRule" id="PRU00176"/>
    </source>
</evidence>
<evidence type="ECO:0000313" key="4">
    <source>
        <dbReference type="EMBL" id="CCA17683.1"/>
    </source>
</evidence>
<feature type="region of interest" description="Disordered" evidence="2">
    <location>
        <begin position="247"/>
        <end position="271"/>
    </location>
</feature>
<accession>F0W970</accession>
<feature type="compositionally biased region" description="Basic and acidic residues" evidence="2">
    <location>
        <begin position="491"/>
        <end position="518"/>
    </location>
</feature>
<dbReference type="PROSITE" id="PS50102">
    <property type="entry name" value="RRM"/>
    <property type="match status" value="1"/>
</dbReference>
<dbReference type="InterPro" id="IPR035979">
    <property type="entry name" value="RBD_domain_sf"/>
</dbReference>
<dbReference type="SUPFAM" id="SSF54928">
    <property type="entry name" value="RNA-binding domain, RBD"/>
    <property type="match status" value="1"/>
</dbReference>
<feature type="compositionally biased region" description="Basic and acidic residues" evidence="2">
    <location>
        <begin position="619"/>
        <end position="646"/>
    </location>
</feature>
<sequence length="765" mass="88810">MKSPDSEDRVSDLFQCEDRIETYFHETFIQTSENIDEDDAVDAYESIIHTAAQSHQRLSHSGDIESILALQLLTKHFNKFPHVQSNVVDVLLSLSRPSASKMLRIHALRSLFHIGRLPSVATTQPMKDNESNWRNRIRIFVEKQLETEASVVLERHLKHVEKALVRKRAHTQSETHLPVQEALPIDQEHHNSEPPQERDPAESFSSTRWFISCPPAPYVFIGNLPCQTTSSELASFLTLIEPSLSSTAVQVKQPPRGPPGSEGRNGGRNTSGFAFVSLPTTQSAKEIIQFVAREPFRGRILNGNFARGPPCNTLLFVQMLPGREFKEEDGLPVEPYDFTSDHGALVWSELCNVLENIGPLKVLSPGKIRFDVLEDAKVAIRKHHLVVEDIVLVPYYDPDEQFESDATRNPALLLGNRQRKRQISEERTQSFALKSGRVVGEDCIRVEEDVGDRMYPNDERIRCDNERITPRNEHIIASPTRWHAKSAYNQSEDRREKPYKAERSVEKRPSYDHIDRSQWHTHSNKTYRPREQAENRFKVARNRSSDRVSESKQWNDRFRRNEPLPRRVDTYQPSVKPDVLYREPSRDIREPLFRGRDRSRQSNGAPRSRSRSKALSAQSERHRFEHREDFRHPDSERRRIDGDRSIAEIAQSEQERYHRNTLGEHTLRNPFRGNERSGRFRRSKSMDKRVDMIGNVNVRDPEMDKYRRDSKPSTYRSSPRTLSKRSFQDTREESDERKRSRPNDCIETQIFVPVEDECAVDYDED</sequence>
<feature type="compositionally biased region" description="Basic and acidic residues" evidence="2">
    <location>
        <begin position="579"/>
        <end position="600"/>
    </location>
</feature>
<dbReference type="EMBL" id="FR824084">
    <property type="protein sequence ID" value="CCA17683.1"/>
    <property type="molecule type" value="Genomic_DNA"/>
</dbReference>
<proteinExistence type="predicted"/>
<protein>
    <submittedName>
        <fullName evidence="4">Uncharacterized protein AlNc14C39G3337</fullName>
    </submittedName>
</protein>
<feature type="compositionally biased region" description="Basic and acidic residues" evidence="2">
    <location>
        <begin position="653"/>
        <end position="691"/>
    </location>
</feature>
<feature type="region of interest" description="Disordered" evidence="2">
    <location>
        <begin position="168"/>
        <end position="204"/>
    </location>
</feature>
<evidence type="ECO:0000256" key="2">
    <source>
        <dbReference type="SAM" id="MobiDB-lite"/>
    </source>
</evidence>
<organism evidence="4">
    <name type="scientific">Albugo laibachii Nc14</name>
    <dbReference type="NCBI Taxonomy" id="890382"/>
    <lineage>
        <taxon>Eukaryota</taxon>
        <taxon>Sar</taxon>
        <taxon>Stramenopiles</taxon>
        <taxon>Oomycota</taxon>
        <taxon>Peronosporomycetes</taxon>
        <taxon>Albuginales</taxon>
        <taxon>Albuginaceae</taxon>
        <taxon>Albugo</taxon>
    </lineage>
</organism>
<dbReference type="Gene3D" id="3.30.70.330">
    <property type="match status" value="1"/>
</dbReference>
<name>F0W970_9STRA</name>
<dbReference type="GO" id="GO:0003723">
    <property type="term" value="F:RNA binding"/>
    <property type="evidence" value="ECO:0007669"/>
    <property type="project" value="UniProtKB-UniRule"/>
</dbReference>
<feature type="compositionally biased region" description="Basic and acidic residues" evidence="2">
    <location>
        <begin position="699"/>
        <end position="711"/>
    </location>
</feature>
<feature type="compositionally biased region" description="Polar residues" evidence="2">
    <location>
        <begin position="712"/>
        <end position="725"/>
    </location>
</feature>
<feature type="compositionally biased region" description="Basic and acidic residues" evidence="2">
    <location>
        <begin position="186"/>
        <end position="201"/>
    </location>
</feature>
<dbReference type="InterPro" id="IPR012677">
    <property type="entry name" value="Nucleotide-bd_a/b_plait_sf"/>
</dbReference>
<keyword evidence="1" id="KW-0694">RNA-binding</keyword>
<feature type="compositionally biased region" description="Basic and acidic residues" evidence="2">
    <location>
        <begin position="528"/>
        <end position="569"/>
    </location>
</feature>
<reference evidence="4" key="2">
    <citation type="submission" date="2011-02" db="EMBL/GenBank/DDBJ databases">
        <authorList>
            <person name="MacLean D."/>
        </authorList>
    </citation>
    <scope>NUCLEOTIDE SEQUENCE</scope>
</reference>
<feature type="region of interest" description="Disordered" evidence="2">
    <location>
        <begin position="483"/>
        <end position="748"/>
    </location>
</feature>
<gene>
    <name evidence="4" type="primary">AlNc14C39G3337</name>
    <name evidence="4" type="ORF">ALNC14_038260</name>
</gene>
<dbReference type="InterPro" id="IPR000504">
    <property type="entry name" value="RRM_dom"/>
</dbReference>